<dbReference type="Gene3D" id="3.40.50.300">
    <property type="entry name" value="P-loop containing nucleotide triphosphate hydrolases"/>
    <property type="match status" value="1"/>
</dbReference>
<dbReference type="AlphaFoldDB" id="A0A1I8AMU9"/>
<protein>
    <submittedName>
        <fullName evidence="2">ATPase_AAA_core domain-containing protein</fullName>
    </submittedName>
</protein>
<accession>A0A1I8AMU9</accession>
<keyword evidence="1" id="KW-1185">Reference proteome</keyword>
<name>A0A1I8AMU9_9BILA</name>
<organism evidence="1 2">
    <name type="scientific">Steinernema glaseri</name>
    <dbReference type="NCBI Taxonomy" id="37863"/>
    <lineage>
        <taxon>Eukaryota</taxon>
        <taxon>Metazoa</taxon>
        <taxon>Ecdysozoa</taxon>
        <taxon>Nematoda</taxon>
        <taxon>Chromadorea</taxon>
        <taxon>Rhabditida</taxon>
        <taxon>Tylenchina</taxon>
        <taxon>Panagrolaimomorpha</taxon>
        <taxon>Strongyloidoidea</taxon>
        <taxon>Steinernematidae</taxon>
        <taxon>Steinernema</taxon>
    </lineage>
</organism>
<reference evidence="2" key="1">
    <citation type="submission" date="2016-11" db="UniProtKB">
        <authorList>
            <consortium name="WormBaseParasite"/>
        </authorList>
    </citation>
    <scope>IDENTIFICATION</scope>
</reference>
<dbReference type="Proteomes" id="UP000095287">
    <property type="component" value="Unplaced"/>
</dbReference>
<dbReference type="WBParaSite" id="L893_g7348.t1">
    <property type="protein sequence ID" value="L893_g7348.t1"/>
    <property type="gene ID" value="L893_g7348"/>
</dbReference>
<proteinExistence type="predicted"/>
<evidence type="ECO:0000313" key="2">
    <source>
        <dbReference type="WBParaSite" id="L893_g7348.t1"/>
    </source>
</evidence>
<evidence type="ECO:0000313" key="1">
    <source>
        <dbReference type="Proteomes" id="UP000095287"/>
    </source>
</evidence>
<dbReference type="InterPro" id="IPR027417">
    <property type="entry name" value="P-loop_NTPase"/>
</dbReference>
<sequence>MAFSRPYSRLLLTAASKLAIRLAPDRLSCIDLASCLSASLEPSTSDVVDRLNERINNALKSDIKNLVVFDDVSCLEAFSGEMSKALVSRMLLSLKARMTPGSLIVAATKSGALPVRSDFTIRISPVGTGFSKDISAEVVIENSAFKKSAKKTYHACIRDRSVKFFVPGSVRPLS</sequence>